<gene>
    <name evidence="2" type="ORF">BOVATA_048540</name>
</gene>
<evidence type="ECO:0000313" key="2">
    <source>
        <dbReference type="EMBL" id="GBE63361.1"/>
    </source>
</evidence>
<dbReference type="RefSeq" id="XP_028869604.1">
    <property type="nucleotide sequence ID" value="XM_029013771.1"/>
</dbReference>
<comment type="caution">
    <text evidence="2">The sequence shown here is derived from an EMBL/GenBank/DDBJ whole genome shotgun (WGS) entry which is preliminary data.</text>
</comment>
<name>A0A2H6KK49_9APIC</name>
<dbReference type="Proteomes" id="UP000236319">
    <property type="component" value="Unassembled WGS sequence"/>
</dbReference>
<dbReference type="GeneID" id="39877131"/>
<dbReference type="EMBL" id="BDSA01000036">
    <property type="protein sequence ID" value="GBE63361.1"/>
    <property type="molecule type" value="Genomic_DNA"/>
</dbReference>
<dbReference type="VEuPathDB" id="PiroplasmaDB:BOVATA_048540"/>
<keyword evidence="1" id="KW-1133">Transmembrane helix</keyword>
<proteinExistence type="predicted"/>
<keyword evidence="1" id="KW-0812">Transmembrane</keyword>
<reference evidence="2 3" key="1">
    <citation type="journal article" date="2017" name="BMC Genomics">
        <title>Whole-genome assembly of Babesia ovata and comparative genomics between closely related pathogens.</title>
        <authorList>
            <person name="Yamagishi J."/>
            <person name="Asada M."/>
            <person name="Hakimi H."/>
            <person name="Tanaka T.Q."/>
            <person name="Sugimoto C."/>
            <person name="Kawazu S."/>
        </authorList>
    </citation>
    <scope>NUCLEOTIDE SEQUENCE [LARGE SCALE GENOMIC DNA]</scope>
    <source>
        <strain evidence="2 3">Miyake</strain>
    </source>
</reference>
<protein>
    <recommendedName>
        <fullName evidence="4">C3H1-type domain-containing protein</fullName>
    </recommendedName>
</protein>
<keyword evidence="3" id="KW-1185">Reference proteome</keyword>
<accession>A0A2H6KK49</accession>
<evidence type="ECO:0000313" key="3">
    <source>
        <dbReference type="Proteomes" id="UP000236319"/>
    </source>
</evidence>
<feature type="transmembrane region" description="Helical" evidence="1">
    <location>
        <begin position="1372"/>
        <end position="1395"/>
    </location>
</feature>
<organism evidence="2 3">
    <name type="scientific">Babesia ovata</name>
    <dbReference type="NCBI Taxonomy" id="189622"/>
    <lineage>
        <taxon>Eukaryota</taxon>
        <taxon>Sar</taxon>
        <taxon>Alveolata</taxon>
        <taxon>Apicomplexa</taxon>
        <taxon>Aconoidasida</taxon>
        <taxon>Piroplasmida</taxon>
        <taxon>Babesiidae</taxon>
        <taxon>Babesia</taxon>
    </lineage>
</organism>
<evidence type="ECO:0000256" key="1">
    <source>
        <dbReference type="SAM" id="Phobius"/>
    </source>
</evidence>
<evidence type="ECO:0008006" key="4">
    <source>
        <dbReference type="Google" id="ProtNLM"/>
    </source>
</evidence>
<keyword evidence="1" id="KW-0472">Membrane</keyword>
<sequence>MAFLHSVLKDVHDRQPYSVGKITLQNDVVKHLKDKLCSGHEGFKSVIDFVAQGVGGYNREVREGNGKVKKPINEFLRHINDRFKNEVSIILENNFVPGTKMSFTPVEVKQAEEAVQSVNNKLEDSLRTTMVFTEAMDAVVGDIAHLNHELKLNVNNAVIAMQRELDVLHYSCQTQSFDLKGVIKMVGEQFSELNNKVNAETKTNVEKLVNDLKQKIMAFRQEIQNVKQPLEAWILSAEAQLADSETYVAQGVETFEKNYPLINKALGEIKNIAQPLSLPFNLKTPFDKSSLEIFNDSVRQKIKMFPKAVEADIDNLKRQLTKLINDYVTGLSDGEVYAGMVYEFVNDVLDNAINTLVPEVKKPAVGDKYKPLNIKIEKFMENLKNEQSQIDEMITSVERDILNLRTQSANTNDPDSKLNPFVGTMQAQMKTLKIKLDDLILLVEAADDKLNAWISTVDAYIATIDGLRDTCVKQLESYVNASISYAQSMITTYIRKRYVRSMKLMLEAFATKAIDVLSPLPTLVENDKHIGFKGFMETIDINFNSKFESHTTKKSLSDLASAFTNFYSGLKAYIHEEIRRVHKKEREKKNPLPPDAEPYYANKLLQVTLSLIDLLMHIHSNKRYDHKLPEKLDKLAAAVDELKPDGFERVTTPVLDSIVSGVGMLENELRKVYISTYSLQKQQEADATKYAKILLTALPIMMTHLGELKQKCDTAPPDGWKFCRLYLSSKARKNPMGDFLHSCGYVVPSDIDKQDGELQCHLKMAGNDIGMKLLRMNIVKAVDIPHLPACVSHVKMKTHINVIDIIECMFTHLQEYSRVCHLTYIPTPAAPTSVYKMLIWLSGFWYNPMYEKVTMYVRQLFDKPKEESKLQDPSNYKLDATRPFNATTITDTLSDVCEHAEKTLVAILGFGHADGEYAVGFTDNSHKLMYPSSPSQCLDLLFEILCRVYHQLNFVYEQCRHGQLYGGWNSCWYGRGVAGSAWDCNSMQCPNQPANQIADQNSNQNHDQMCNQKCDQNPKCGLKSPLQSFLEDGLPGFLPHSFTAPNCKITCQMPKHFGLPCKTPMGFADIATAASHCKTGDHIMNVLSQFCGKEHSVLGQLCSFLQCLLQRTPQTLDEMFAFYYGLLNGWDDNDKQRQKHKRYAFDDAVTKAYFNERYDGLDISPMFNSNDGLKNIHANGNLLCLTSCNNNPASFLTCGPYLQPLCQNTWTVFSEKRADKYLSWIVYLTETFYDLLKMLYEECCSKCDKRGTKCYEKCSIAGCPVKYPDASKKGSDEYKTKFQTYQTSRHTKECTSIVKCKHTRPTLYKYGFNFENTLQVRDQYNIGRKRTCRDLCNALDRVLSIQKADEPALAKLIYETIPNFLWKIREPFSLTLLALWSLSLLYLLHIAVVRLDVLRIRSHLRSPSSHRIAAQSLLAAARVKALANVKYFSP</sequence>
<dbReference type="OrthoDB" id="366894at2759"/>